<accession>A0AAV2HQG3</accession>
<dbReference type="EMBL" id="CAXITT010000227">
    <property type="protein sequence ID" value="CAL1536345.1"/>
    <property type="molecule type" value="Genomic_DNA"/>
</dbReference>
<keyword evidence="2" id="KW-0812">Transmembrane</keyword>
<feature type="region of interest" description="Disordered" evidence="1">
    <location>
        <begin position="93"/>
        <end position="154"/>
    </location>
</feature>
<dbReference type="Proteomes" id="UP001497497">
    <property type="component" value="Unassembled WGS sequence"/>
</dbReference>
<keyword evidence="2" id="KW-0472">Membrane</keyword>
<name>A0AAV2HQG3_LYMST</name>
<evidence type="ECO:0000256" key="1">
    <source>
        <dbReference type="SAM" id="MobiDB-lite"/>
    </source>
</evidence>
<keyword evidence="2" id="KW-1133">Transmembrane helix</keyword>
<evidence type="ECO:0000256" key="2">
    <source>
        <dbReference type="SAM" id="Phobius"/>
    </source>
</evidence>
<keyword evidence="4" id="KW-1185">Reference proteome</keyword>
<reference evidence="3 4" key="1">
    <citation type="submission" date="2024-04" db="EMBL/GenBank/DDBJ databases">
        <authorList>
            <consortium name="Genoscope - CEA"/>
            <person name="William W."/>
        </authorList>
    </citation>
    <scope>NUCLEOTIDE SEQUENCE [LARGE SCALE GENOMIC DNA]</scope>
</reference>
<proteinExistence type="predicted"/>
<feature type="transmembrane region" description="Helical" evidence="2">
    <location>
        <begin position="40"/>
        <end position="67"/>
    </location>
</feature>
<sequence>MLNRSCAHTNVTCINGPNNGTNLTLPTTLLPPPRNGTDNILVIATIGAPAITAILLALSIMTLVIYWKNRGRDYRQREDSYDFIKEISTPTKINQARHSQIESTPTTTNQIRASHNKSTARTTNQTRHSTIESTPTPGNQIRVSPLEVSSTVVT</sequence>
<evidence type="ECO:0000313" key="3">
    <source>
        <dbReference type="EMBL" id="CAL1536345.1"/>
    </source>
</evidence>
<gene>
    <name evidence="3" type="ORF">GSLYS_00010258001</name>
</gene>
<protein>
    <submittedName>
        <fullName evidence="3">Uncharacterized protein</fullName>
    </submittedName>
</protein>
<evidence type="ECO:0000313" key="4">
    <source>
        <dbReference type="Proteomes" id="UP001497497"/>
    </source>
</evidence>
<organism evidence="3 4">
    <name type="scientific">Lymnaea stagnalis</name>
    <name type="common">Great pond snail</name>
    <name type="synonym">Helix stagnalis</name>
    <dbReference type="NCBI Taxonomy" id="6523"/>
    <lineage>
        <taxon>Eukaryota</taxon>
        <taxon>Metazoa</taxon>
        <taxon>Spiralia</taxon>
        <taxon>Lophotrochozoa</taxon>
        <taxon>Mollusca</taxon>
        <taxon>Gastropoda</taxon>
        <taxon>Heterobranchia</taxon>
        <taxon>Euthyneura</taxon>
        <taxon>Panpulmonata</taxon>
        <taxon>Hygrophila</taxon>
        <taxon>Lymnaeoidea</taxon>
        <taxon>Lymnaeidae</taxon>
        <taxon>Lymnaea</taxon>
    </lineage>
</organism>
<dbReference type="AlphaFoldDB" id="A0AAV2HQG3"/>
<comment type="caution">
    <text evidence="3">The sequence shown here is derived from an EMBL/GenBank/DDBJ whole genome shotgun (WGS) entry which is preliminary data.</text>
</comment>